<feature type="chain" id="PRO_5007573558" evidence="1">
    <location>
        <begin position="19"/>
        <end position="337"/>
    </location>
</feature>
<evidence type="ECO:0000256" key="1">
    <source>
        <dbReference type="SAM" id="SignalP"/>
    </source>
</evidence>
<dbReference type="EMBL" id="LUKE01000001">
    <property type="protein sequence ID" value="KYG66925.1"/>
    <property type="molecule type" value="Genomic_DNA"/>
</dbReference>
<proteinExistence type="predicted"/>
<protein>
    <submittedName>
        <fullName evidence="2">Uncharacterized protein</fullName>
    </submittedName>
</protein>
<sequence length="337" mass="37186">MKIWIFLTVSLLSVLAVADQCPQPASAITPEVSSSIQKDESGNYIYKYSVSNGQEAKVPIRLFWVETQAWPQEVKSPLKWRTFEEAKTSANYVNWMSSVRTSKISPGQKLDGFEFTTKDRPGLIRAFVLGHNPNYEDKVAYTDVPRAENTSCPGIWEDGSSVGGNGKVAVLIEGPVSKNQVSPVLVLRKNSKESWAGSISETETLHRVSPLDNGKLELLIVPDENQRWNLADIEISSLVFGRGEAKPSSSRIIKGSYGNFANPGLGKTIKSALLLTFDIEKVNPLCGIDRALFLKGKLKDGKELISGVKIKGVPCTIETWVKEVPKILKHREPSKTE</sequence>
<keyword evidence="1" id="KW-0732">Signal</keyword>
<keyword evidence="3" id="KW-1185">Reference proteome</keyword>
<gene>
    <name evidence="2" type="ORF">AZI86_07825</name>
</gene>
<feature type="signal peptide" evidence="1">
    <location>
        <begin position="1"/>
        <end position="18"/>
    </location>
</feature>
<reference evidence="2 3" key="1">
    <citation type="submission" date="2016-03" db="EMBL/GenBank/DDBJ databases">
        <authorList>
            <person name="Ploux O."/>
        </authorList>
    </citation>
    <scope>NUCLEOTIDE SEQUENCE [LARGE SCALE GENOMIC DNA]</scope>
    <source>
        <strain evidence="2 3">R0</strain>
    </source>
</reference>
<comment type="caution">
    <text evidence="2">The sequence shown here is derived from an EMBL/GenBank/DDBJ whole genome shotgun (WGS) entry which is preliminary data.</text>
</comment>
<dbReference type="RefSeq" id="WP_061834502.1">
    <property type="nucleotide sequence ID" value="NZ_LUKE01000001.1"/>
</dbReference>
<dbReference type="Proteomes" id="UP000075320">
    <property type="component" value="Unassembled WGS sequence"/>
</dbReference>
<dbReference type="AlphaFoldDB" id="A0A150WRU8"/>
<organism evidence="2 3">
    <name type="scientific">Bdellovibrio bacteriovorus</name>
    <dbReference type="NCBI Taxonomy" id="959"/>
    <lineage>
        <taxon>Bacteria</taxon>
        <taxon>Pseudomonadati</taxon>
        <taxon>Bdellovibrionota</taxon>
        <taxon>Bdellovibrionia</taxon>
        <taxon>Bdellovibrionales</taxon>
        <taxon>Pseudobdellovibrionaceae</taxon>
        <taxon>Bdellovibrio</taxon>
    </lineage>
</organism>
<accession>A0A150WRU8</accession>
<evidence type="ECO:0000313" key="3">
    <source>
        <dbReference type="Proteomes" id="UP000075320"/>
    </source>
</evidence>
<evidence type="ECO:0000313" key="2">
    <source>
        <dbReference type="EMBL" id="KYG66925.1"/>
    </source>
</evidence>
<name>A0A150WRU8_BDEBC</name>